<dbReference type="GO" id="GO:0004822">
    <property type="term" value="F:isoleucine-tRNA ligase activity"/>
    <property type="evidence" value="ECO:0007669"/>
    <property type="project" value="UniProtKB-EC"/>
</dbReference>
<dbReference type="InterPro" id="IPR002300">
    <property type="entry name" value="aa-tRNA-synth_Ia"/>
</dbReference>
<feature type="domain" description="Aminoacyl-tRNA synthetase class Ia" evidence="13">
    <location>
        <begin position="28"/>
        <end position="646"/>
    </location>
</feature>
<comment type="function">
    <text evidence="10 12">Catalyzes the attachment of isoleucine to tRNA(Ile). As IleRS can inadvertently accommodate and process structurally similar amino acids such as valine, to avoid such errors it has two additional distinct tRNA(Ile)-dependent editing activities. One activity is designated as 'pretransfer' editing and involves the hydrolysis of activated Val-AMP. The other activity is designated 'posttransfer' editing and involves deacylation of mischarged Val-tRNA(Ile).</text>
</comment>
<name>A0ABV4BEF1_9GAMM</name>
<dbReference type="RefSeq" id="WP_369666954.1">
    <property type="nucleotide sequence ID" value="NZ_JBDKXB010000009.1"/>
</dbReference>
<dbReference type="InterPro" id="IPR033708">
    <property type="entry name" value="Anticodon_Ile_BEm"/>
</dbReference>
<dbReference type="InterPro" id="IPR014729">
    <property type="entry name" value="Rossmann-like_a/b/a_fold"/>
</dbReference>
<comment type="subunit">
    <text evidence="12">Monomer.</text>
</comment>
<evidence type="ECO:0000256" key="5">
    <source>
        <dbReference type="ARBA" id="ARBA00022741"/>
    </source>
</evidence>
<dbReference type="Pfam" id="PF08264">
    <property type="entry name" value="Anticodon_1"/>
    <property type="match status" value="1"/>
</dbReference>
<evidence type="ECO:0000256" key="11">
    <source>
        <dbReference type="ARBA" id="ARBA00048359"/>
    </source>
</evidence>
<dbReference type="InterPro" id="IPR050081">
    <property type="entry name" value="Ile-tRNA_ligase"/>
</dbReference>
<feature type="binding site" evidence="12">
    <location>
        <position position="906"/>
    </location>
    <ligand>
        <name>Zn(2+)</name>
        <dbReference type="ChEBI" id="CHEBI:29105"/>
    </ligand>
</feature>
<dbReference type="CDD" id="cd07960">
    <property type="entry name" value="Anticodon_Ia_Ile_BEm"/>
    <property type="match status" value="1"/>
</dbReference>
<evidence type="ECO:0000256" key="10">
    <source>
        <dbReference type="ARBA" id="ARBA00025217"/>
    </source>
</evidence>
<comment type="similarity">
    <text evidence="1 12">Belongs to the class-I aminoacyl-tRNA synthetase family. IleS type 1 subfamily.</text>
</comment>
<feature type="binding site" evidence="12">
    <location>
        <position position="929"/>
    </location>
    <ligand>
        <name>Zn(2+)</name>
        <dbReference type="ChEBI" id="CHEBI:29105"/>
    </ligand>
</feature>
<dbReference type="SUPFAM" id="SSF52374">
    <property type="entry name" value="Nucleotidylyl transferase"/>
    <property type="match status" value="1"/>
</dbReference>
<evidence type="ECO:0000259" key="13">
    <source>
        <dbReference type="Pfam" id="PF00133"/>
    </source>
</evidence>
<comment type="cofactor">
    <cofactor evidence="12">
        <name>Zn(2+)</name>
        <dbReference type="ChEBI" id="CHEBI:29105"/>
    </cofactor>
    <text evidence="12">Binds 1 zinc ion per subunit.</text>
</comment>
<evidence type="ECO:0000256" key="2">
    <source>
        <dbReference type="ARBA" id="ARBA00022490"/>
    </source>
</evidence>
<feature type="short sequence motif" description="'KMSKS' region" evidence="12">
    <location>
        <begin position="608"/>
        <end position="612"/>
    </location>
</feature>
<evidence type="ECO:0000259" key="14">
    <source>
        <dbReference type="Pfam" id="PF06827"/>
    </source>
</evidence>
<dbReference type="InterPro" id="IPR001412">
    <property type="entry name" value="aa-tRNA-synth_I_CS"/>
</dbReference>
<feature type="short sequence motif" description="'HIGH' region" evidence="12">
    <location>
        <begin position="58"/>
        <end position="68"/>
    </location>
</feature>
<keyword evidence="6 12" id="KW-0862">Zinc</keyword>
<dbReference type="Gene3D" id="3.90.740.10">
    <property type="entry name" value="Valyl/Leucyl/Isoleucyl-tRNA synthetase, editing domain"/>
    <property type="match status" value="1"/>
</dbReference>
<keyword evidence="5 12" id="KW-0547">Nucleotide-binding</keyword>
<dbReference type="PRINTS" id="PR00984">
    <property type="entry name" value="TRNASYNTHILE"/>
</dbReference>
<evidence type="ECO:0000256" key="7">
    <source>
        <dbReference type="ARBA" id="ARBA00022840"/>
    </source>
</evidence>
<feature type="binding site" evidence="12">
    <location>
        <position position="567"/>
    </location>
    <ligand>
        <name>L-isoleucyl-5'-AMP</name>
        <dbReference type="ChEBI" id="CHEBI:178002"/>
    </ligand>
</feature>
<keyword evidence="3 12" id="KW-0436">Ligase</keyword>
<evidence type="ECO:0000256" key="3">
    <source>
        <dbReference type="ARBA" id="ARBA00022598"/>
    </source>
</evidence>
<dbReference type="EMBL" id="JBDKXB010000009">
    <property type="protein sequence ID" value="MEY6432570.1"/>
    <property type="molecule type" value="Genomic_DNA"/>
</dbReference>
<accession>A0ABV4BEF1</accession>
<dbReference type="SUPFAM" id="SSF50677">
    <property type="entry name" value="ValRS/IleRS/LeuRS editing domain"/>
    <property type="match status" value="1"/>
</dbReference>
<dbReference type="Pfam" id="PF06827">
    <property type="entry name" value="zf-FPG_IleRS"/>
    <property type="match status" value="1"/>
</dbReference>
<dbReference type="Proteomes" id="UP001564408">
    <property type="component" value="Unassembled WGS sequence"/>
</dbReference>
<dbReference type="SUPFAM" id="SSF47323">
    <property type="entry name" value="Anticodon-binding domain of a subclass of class I aminoacyl-tRNA synthetases"/>
    <property type="match status" value="1"/>
</dbReference>
<evidence type="ECO:0000256" key="12">
    <source>
        <dbReference type="HAMAP-Rule" id="MF_02002"/>
    </source>
</evidence>
<evidence type="ECO:0000256" key="6">
    <source>
        <dbReference type="ARBA" id="ARBA00022833"/>
    </source>
</evidence>
<dbReference type="InterPro" id="IPR002301">
    <property type="entry name" value="Ile-tRNA-ligase"/>
</dbReference>
<dbReference type="Pfam" id="PF00133">
    <property type="entry name" value="tRNA-synt_1"/>
    <property type="match status" value="1"/>
</dbReference>
<feature type="domain" description="Zinc finger FPG/IleRS-type" evidence="14">
    <location>
        <begin position="905"/>
        <end position="931"/>
    </location>
</feature>
<dbReference type="PANTHER" id="PTHR42765">
    <property type="entry name" value="SOLEUCYL-TRNA SYNTHETASE"/>
    <property type="match status" value="1"/>
</dbReference>
<comment type="caution">
    <text evidence="16">The sequence shown here is derived from an EMBL/GenBank/DDBJ whole genome shotgun (WGS) entry which is preliminary data.</text>
</comment>
<dbReference type="Gene3D" id="1.10.730.20">
    <property type="match status" value="1"/>
</dbReference>
<keyword evidence="7 12" id="KW-0067">ATP-binding</keyword>
<keyword evidence="8 12" id="KW-0648">Protein biosynthesis</keyword>
<dbReference type="HAMAP" id="MF_02002">
    <property type="entry name" value="Ile_tRNA_synth_type1"/>
    <property type="match status" value="1"/>
</dbReference>
<evidence type="ECO:0000256" key="8">
    <source>
        <dbReference type="ARBA" id="ARBA00022917"/>
    </source>
</evidence>
<evidence type="ECO:0000256" key="9">
    <source>
        <dbReference type="ARBA" id="ARBA00023146"/>
    </source>
</evidence>
<keyword evidence="2 12" id="KW-0963">Cytoplasm</keyword>
<dbReference type="PANTHER" id="PTHR42765:SF1">
    <property type="entry name" value="ISOLEUCINE--TRNA LIGASE, MITOCHONDRIAL"/>
    <property type="match status" value="1"/>
</dbReference>
<comment type="catalytic activity">
    <reaction evidence="11 12">
        <text>tRNA(Ile) + L-isoleucine + ATP = L-isoleucyl-tRNA(Ile) + AMP + diphosphate</text>
        <dbReference type="Rhea" id="RHEA:11060"/>
        <dbReference type="Rhea" id="RHEA-COMP:9666"/>
        <dbReference type="Rhea" id="RHEA-COMP:9695"/>
        <dbReference type="ChEBI" id="CHEBI:30616"/>
        <dbReference type="ChEBI" id="CHEBI:33019"/>
        <dbReference type="ChEBI" id="CHEBI:58045"/>
        <dbReference type="ChEBI" id="CHEBI:78442"/>
        <dbReference type="ChEBI" id="CHEBI:78528"/>
        <dbReference type="ChEBI" id="CHEBI:456215"/>
        <dbReference type="EC" id="6.1.1.5"/>
    </reaction>
</comment>
<feature type="binding site" evidence="12">
    <location>
        <position position="611"/>
    </location>
    <ligand>
        <name>ATP</name>
        <dbReference type="ChEBI" id="CHEBI:30616"/>
    </ligand>
</feature>
<evidence type="ECO:0000313" key="16">
    <source>
        <dbReference type="EMBL" id="MEY6432570.1"/>
    </source>
</evidence>
<dbReference type="Gene3D" id="3.40.50.620">
    <property type="entry name" value="HUPs"/>
    <property type="match status" value="2"/>
</dbReference>
<keyword evidence="17" id="KW-1185">Reference proteome</keyword>
<reference evidence="16 17" key="1">
    <citation type="submission" date="2024-05" db="EMBL/GenBank/DDBJ databases">
        <title>Genome Sequence and Characterization of the New Strain Purple Sulfur Bacterium of Genus Thioalkalicoccus.</title>
        <authorList>
            <person name="Bryantseva I.A."/>
            <person name="Kyndt J.A."/>
            <person name="Imhoff J.F."/>
        </authorList>
    </citation>
    <scope>NUCLEOTIDE SEQUENCE [LARGE SCALE GENOMIC DNA]</scope>
    <source>
        <strain evidence="16 17">Um2</strain>
    </source>
</reference>
<dbReference type="InterPro" id="IPR009008">
    <property type="entry name" value="Val/Leu/Ile-tRNA-synth_edit"/>
</dbReference>
<comment type="domain">
    <text evidence="12">IleRS has two distinct active sites: one for aminoacylation and one for editing. The misactivated valine is translocated from the active site to the editing site, which sterically excludes the correctly activated isoleucine. The single editing site contains two valyl binding pockets, one specific for each substrate (Val-AMP or Val-tRNA(Ile)).</text>
</comment>
<dbReference type="EC" id="6.1.1.5" evidence="12"/>
<feature type="binding site" evidence="12">
    <location>
        <position position="909"/>
    </location>
    <ligand>
        <name>Zn(2+)</name>
        <dbReference type="ChEBI" id="CHEBI:29105"/>
    </ligand>
</feature>
<evidence type="ECO:0000256" key="1">
    <source>
        <dbReference type="ARBA" id="ARBA00006887"/>
    </source>
</evidence>
<feature type="domain" description="Methionyl/Valyl/Leucyl/Isoleucyl-tRNA synthetase anticodon-binding" evidence="15">
    <location>
        <begin position="691"/>
        <end position="845"/>
    </location>
</feature>
<organism evidence="16 17">
    <name type="scientific">Thioalkalicoccus limnaeus</name>
    <dbReference type="NCBI Taxonomy" id="120681"/>
    <lineage>
        <taxon>Bacteria</taxon>
        <taxon>Pseudomonadati</taxon>
        <taxon>Pseudomonadota</taxon>
        <taxon>Gammaproteobacteria</taxon>
        <taxon>Chromatiales</taxon>
        <taxon>Chromatiaceae</taxon>
        <taxon>Thioalkalicoccus</taxon>
    </lineage>
</organism>
<keyword evidence="4 12" id="KW-0479">Metal-binding</keyword>
<feature type="binding site" evidence="12">
    <location>
        <position position="926"/>
    </location>
    <ligand>
        <name>Zn(2+)</name>
        <dbReference type="ChEBI" id="CHEBI:29105"/>
    </ligand>
</feature>
<protein>
    <recommendedName>
        <fullName evidence="12">Isoleucine--tRNA ligase</fullName>
        <ecNumber evidence="12">6.1.1.5</ecNumber>
    </recommendedName>
    <alternativeName>
        <fullName evidence="12">Isoleucyl-tRNA synthetase</fullName>
        <shortName evidence="12">IleRS</shortName>
    </alternativeName>
</protein>
<evidence type="ECO:0000259" key="15">
    <source>
        <dbReference type="Pfam" id="PF08264"/>
    </source>
</evidence>
<proteinExistence type="inferred from homology"/>
<gene>
    <name evidence="12 16" type="primary">ileS</name>
    <name evidence="16" type="ORF">ABC977_09155</name>
</gene>
<sequence length="943" mass="106140">MADYKDTLNLPKTGFPMKANLPQREPEMLARWGELDLYGRIRTARKGHPTFVLHDGPPYANGEIHIGHAVNKVLKDIIVKARTLDGCDAPYVPGWDCHGLPIELQVEKRRGKPGAKISATQFRQACREYAASQVDAQRRDFQRLGVLGDWENPYLTMDFQFEADIIRALGRIIANGHLQRGEKPVHWCIDCGSALAEAEVEYNDKQSIAIDVRFPVVCEESLLARCDGRPEHQGHGPMAMVIWTTTPWTLPANQAVALNPELEYVLVQTGDGTAGERLLVAEGLLKDTMDRWGFESYRVIAYAQGAAFEGLKLRHPFYDREVPVILGEHVTLEAGTGAVHTAPGHGLDDYIVGNRYGLPVDNPVGGDGRFRPGTPLFAGENVFKANEHVVEVLKARGALLREERFTHSYPHCWRHKTPIIFRATPQWFISMDRHGLRAAALREIGQVSWLPDWGRTRIENMVLGRPDWCISRQRTWGVPIPLLLDKTTGEPHPRTAELIEEVARCVEQQGIEAWFALHPADLLGSDEGDRFTKVQDTLDVWFDSGVTHACVLERRPDQTLPADLYLEGSDQHRGWFQSSLMTAVAMRDRAPYRQVLTHGFTVDAKGEKMAKSKGNVVRPQDVMKTFGADIIRLWVAATDYRAEMSVSNEILTRTADAYRRIRNTARFLLANLDGFDPATDLVAPTERLAFDRWVVDRAWRLQQEIIEAYRQYQFHLIYQKVHNFCVVDLGGLYLDVIKDRQYTTRSDGRPRRSCQTAMYHIIEAMTRWLAPILSFTADEIWPHIPGQRGASVHLETWYSGLEPLAADDPFDRAFWDQVIAARTAIAPALEAARKAGQIGSALDAELDLYAEPASLERLTRLADELRFLLIVSETRLHPIADRPEAAVATVQPDLTVAVTASAHTKCVRCWHHRPDVGTHPSHPALCGRCIENLDGSGETRQFV</sequence>
<dbReference type="InterPro" id="IPR023585">
    <property type="entry name" value="Ile-tRNA-ligase_type1"/>
</dbReference>
<dbReference type="NCBIfam" id="TIGR00392">
    <property type="entry name" value="ileS"/>
    <property type="match status" value="1"/>
</dbReference>
<keyword evidence="9 12" id="KW-0030">Aminoacyl-tRNA synthetase</keyword>
<dbReference type="InterPro" id="IPR010663">
    <property type="entry name" value="Znf_FPG/IleRS"/>
</dbReference>
<dbReference type="InterPro" id="IPR009080">
    <property type="entry name" value="tRNAsynth_Ia_anticodon-bd"/>
</dbReference>
<dbReference type="PROSITE" id="PS00178">
    <property type="entry name" value="AA_TRNA_LIGASE_I"/>
    <property type="match status" value="1"/>
</dbReference>
<evidence type="ECO:0000313" key="17">
    <source>
        <dbReference type="Proteomes" id="UP001564408"/>
    </source>
</evidence>
<evidence type="ECO:0000256" key="4">
    <source>
        <dbReference type="ARBA" id="ARBA00022723"/>
    </source>
</evidence>
<dbReference type="InterPro" id="IPR013155">
    <property type="entry name" value="M/V/L/I-tRNA-synth_anticd-bd"/>
</dbReference>
<comment type="subcellular location">
    <subcellularLocation>
        <location evidence="12">Cytoplasm</location>
    </subcellularLocation>
</comment>